<sequence length="42" mass="4579">MGRIGGSEIIILILPIIIVFLIGYFIGKGAGYRKGIQDCLKK</sequence>
<keyword evidence="3" id="KW-1185">Reference proteome</keyword>
<keyword evidence="1" id="KW-0812">Transmembrane</keyword>
<dbReference type="RefSeq" id="WP_262496232.1">
    <property type="nucleotide sequence ID" value="NZ_PQNY01000011.1"/>
</dbReference>
<dbReference type="EMBL" id="PQNY01000011">
    <property type="protein sequence ID" value="POS01370.1"/>
    <property type="molecule type" value="Genomic_DNA"/>
</dbReference>
<evidence type="ECO:0000313" key="3">
    <source>
        <dbReference type="Proteomes" id="UP000237056"/>
    </source>
</evidence>
<evidence type="ECO:0000313" key="2">
    <source>
        <dbReference type="EMBL" id="POS01370.1"/>
    </source>
</evidence>
<protein>
    <submittedName>
        <fullName evidence="2">Uncharacterized protein</fullName>
    </submittedName>
</protein>
<gene>
    <name evidence="2" type="ORF">Q361_11181</name>
</gene>
<comment type="caution">
    <text evidence="2">The sequence shown here is derived from an EMBL/GenBank/DDBJ whole genome shotgun (WGS) entry which is preliminary data.</text>
</comment>
<feature type="transmembrane region" description="Helical" evidence="1">
    <location>
        <begin position="6"/>
        <end position="27"/>
    </location>
</feature>
<keyword evidence="1" id="KW-1133">Transmembrane helix</keyword>
<evidence type="ECO:0000256" key="1">
    <source>
        <dbReference type="SAM" id="Phobius"/>
    </source>
</evidence>
<reference evidence="2 3" key="1">
    <citation type="submission" date="2018-01" db="EMBL/GenBank/DDBJ databases">
        <title>Genomic Encyclopedia of Type Strains, Phase I: the one thousand microbial genomes (KMG-I) project.</title>
        <authorList>
            <person name="Goeker M."/>
        </authorList>
    </citation>
    <scope>NUCLEOTIDE SEQUENCE [LARGE SCALE GENOMIC DNA]</scope>
    <source>
        <strain evidence="2 3">DSM 17960</strain>
    </source>
</reference>
<dbReference type="AlphaFoldDB" id="A0A2S4N6S4"/>
<organism evidence="2 3">
    <name type="scientific">Flavobacterium croceum DSM 17960</name>
    <dbReference type="NCBI Taxonomy" id="1121886"/>
    <lineage>
        <taxon>Bacteria</taxon>
        <taxon>Pseudomonadati</taxon>
        <taxon>Bacteroidota</taxon>
        <taxon>Flavobacteriia</taxon>
        <taxon>Flavobacteriales</taxon>
        <taxon>Flavobacteriaceae</taxon>
        <taxon>Flavobacterium</taxon>
    </lineage>
</organism>
<name>A0A2S4N6S4_9FLAO</name>
<dbReference type="Proteomes" id="UP000237056">
    <property type="component" value="Unassembled WGS sequence"/>
</dbReference>
<proteinExistence type="predicted"/>
<accession>A0A2S4N6S4</accession>
<keyword evidence="1" id="KW-0472">Membrane</keyword>